<keyword evidence="2" id="KW-1185">Reference proteome</keyword>
<name>A0A8T0JDK7_CERPU</name>
<evidence type="ECO:0000313" key="2">
    <source>
        <dbReference type="Proteomes" id="UP000822688"/>
    </source>
</evidence>
<protein>
    <submittedName>
        <fullName evidence="1">Uncharacterized protein</fullName>
    </submittedName>
</protein>
<organism evidence="1 2">
    <name type="scientific">Ceratodon purpureus</name>
    <name type="common">Fire moss</name>
    <name type="synonym">Dicranum purpureum</name>
    <dbReference type="NCBI Taxonomy" id="3225"/>
    <lineage>
        <taxon>Eukaryota</taxon>
        <taxon>Viridiplantae</taxon>
        <taxon>Streptophyta</taxon>
        <taxon>Embryophyta</taxon>
        <taxon>Bryophyta</taxon>
        <taxon>Bryophytina</taxon>
        <taxon>Bryopsida</taxon>
        <taxon>Dicranidae</taxon>
        <taxon>Pseudoditrichales</taxon>
        <taxon>Ditrichaceae</taxon>
        <taxon>Ceratodon</taxon>
    </lineage>
</organism>
<sequence>MKTQSTTNDFTNTSKVNNKLACTQKIYIYDTLFYYQITHARARQVKSFTQMTQICESLNVILENSTCWLRYLRFGVSKCLMTISSIRSHINFSALPHSPYFAYDDTNIAPGR</sequence>
<gene>
    <name evidence="1" type="ORF">KC19_1G279900</name>
</gene>
<evidence type="ECO:0000313" key="1">
    <source>
        <dbReference type="EMBL" id="KAG0592771.1"/>
    </source>
</evidence>
<reference evidence="1" key="1">
    <citation type="submission" date="2020-06" db="EMBL/GenBank/DDBJ databases">
        <title>WGS assembly of Ceratodon purpureus strain R40.</title>
        <authorList>
            <person name="Carey S.B."/>
            <person name="Jenkins J."/>
            <person name="Shu S."/>
            <person name="Lovell J.T."/>
            <person name="Sreedasyam A."/>
            <person name="Maumus F."/>
            <person name="Tiley G.P."/>
            <person name="Fernandez-Pozo N."/>
            <person name="Barry K."/>
            <person name="Chen C."/>
            <person name="Wang M."/>
            <person name="Lipzen A."/>
            <person name="Daum C."/>
            <person name="Saski C.A."/>
            <person name="Payton A.C."/>
            <person name="Mcbreen J.C."/>
            <person name="Conrad R.E."/>
            <person name="Kollar L.M."/>
            <person name="Olsson S."/>
            <person name="Huttunen S."/>
            <person name="Landis J.B."/>
            <person name="Wickett N.J."/>
            <person name="Johnson M.G."/>
            <person name="Rensing S.A."/>
            <person name="Grimwood J."/>
            <person name="Schmutz J."/>
            <person name="Mcdaniel S.F."/>
        </authorList>
    </citation>
    <scope>NUCLEOTIDE SEQUENCE</scope>
    <source>
        <strain evidence="1">R40</strain>
    </source>
</reference>
<dbReference type="EMBL" id="CM026421">
    <property type="protein sequence ID" value="KAG0592771.1"/>
    <property type="molecule type" value="Genomic_DNA"/>
</dbReference>
<dbReference type="AlphaFoldDB" id="A0A8T0JDK7"/>
<accession>A0A8T0JDK7</accession>
<comment type="caution">
    <text evidence="1">The sequence shown here is derived from an EMBL/GenBank/DDBJ whole genome shotgun (WGS) entry which is preliminary data.</text>
</comment>
<proteinExistence type="predicted"/>
<dbReference type="Proteomes" id="UP000822688">
    <property type="component" value="Chromosome 1"/>
</dbReference>